<protein>
    <submittedName>
        <fullName evidence="8">Uncharacterized protein LOC111349023</fullName>
    </submittedName>
</protein>
<evidence type="ECO:0000313" key="7">
    <source>
        <dbReference type="Proteomes" id="UP000301870"/>
    </source>
</evidence>
<evidence type="ECO:0000256" key="5">
    <source>
        <dbReference type="ARBA" id="ARBA00023136"/>
    </source>
</evidence>
<evidence type="ECO:0000256" key="2">
    <source>
        <dbReference type="ARBA" id="ARBA00022475"/>
    </source>
</evidence>
<evidence type="ECO:0000256" key="4">
    <source>
        <dbReference type="ARBA" id="ARBA00022989"/>
    </source>
</evidence>
<feature type="transmembrane region" description="Helical" evidence="6">
    <location>
        <begin position="213"/>
        <end position="234"/>
    </location>
</feature>
<dbReference type="Pfam" id="PF08395">
    <property type="entry name" value="7tm_7"/>
    <property type="match status" value="1"/>
</dbReference>
<dbReference type="GeneID" id="111349023"/>
<accession>A0A9J7DT17</accession>
<dbReference type="OrthoDB" id="7477935at2759"/>
<dbReference type="GO" id="GO:0050909">
    <property type="term" value="P:sensory perception of taste"/>
    <property type="evidence" value="ECO:0007669"/>
    <property type="project" value="InterPro"/>
</dbReference>
<sequence length="235" mass="26371">MVSAQAIVMEATTPQVLVTSTFLEMFTSFLKMSSQAGIIIATMEEMDEMKTTLSTQQLRTLDESIQLELSTTLQNRLKTLKILLQSNSVSVNITGRNDIDMTIRNVKKSLHYYNGLLDSLMVADIQLQLMSLKIILLTDATECVYSLFMLAVPAIVVELATSEVDEIKKILTIQLLKASDESLQFELETALQYVSLRPFQYTICRVIPLNLRVPFSVAGICITYTIVLLQLTLFT</sequence>
<keyword evidence="3 6" id="KW-0812">Transmembrane</keyword>
<keyword evidence="4 6" id="KW-1133">Transmembrane helix</keyword>
<reference evidence="8" key="1">
    <citation type="submission" date="2025-08" db="UniProtKB">
        <authorList>
            <consortium name="RefSeq"/>
        </authorList>
    </citation>
    <scope>IDENTIFICATION</scope>
    <source>
        <strain evidence="8">Ishihara</strain>
        <tissue evidence="8">Whole body</tissue>
    </source>
</reference>
<evidence type="ECO:0000256" key="6">
    <source>
        <dbReference type="SAM" id="Phobius"/>
    </source>
</evidence>
<evidence type="ECO:0000256" key="3">
    <source>
        <dbReference type="ARBA" id="ARBA00022692"/>
    </source>
</evidence>
<comment type="subcellular location">
    <subcellularLocation>
        <location evidence="1">Cell membrane</location>
        <topology evidence="1">Multi-pass membrane protein</topology>
    </subcellularLocation>
</comment>
<dbReference type="AlphaFoldDB" id="A0A9J7DT17"/>
<gene>
    <name evidence="8" type="primary">LOC111349023</name>
</gene>
<evidence type="ECO:0000256" key="1">
    <source>
        <dbReference type="ARBA" id="ARBA00004651"/>
    </source>
</evidence>
<dbReference type="Proteomes" id="UP000301870">
    <property type="component" value="Chromosome 8"/>
</dbReference>
<dbReference type="InterPro" id="IPR013604">
    <property type="entry name" value="7TM_chemorcpt"/>
</dbReference>
<keyword evidence="2" id="KW-1003">Cell membrane</keyword>
<proteinExistence type="predicted"/>
<dbReference type="GO" id="GO:0005886">
    <property type="term" value="C:plasma membrane"/>
    <property type="evidence" value="ECO:0007669"/>
    <property type="project" value="UniProtKB-SubCell"/>
</dbReference>
<organism evidence="7 8">
    <name type="scientific">Spodoptera litura</name>
    <name type="common">Asian cotton leafworm</name>
    <dbReference type="NCBI Taxonomy" id="69820"/>
    <lineage>
        <taxon>Eukaryota</taxon>
        <taxon>Metazoa</taxon>
        <taxon>Ecdysozoa</taxon>
        <taxon>Arthropoda</taxon>
        <taxon>Hexapoda</taxon>
        <taxon>Insecta</taxon>
        <taxon>Pterygota</taxon>
        <taxon>Neoptera</taxon>
        <taxon>Endopterygota</taxon>
        <taxon>Lepidoptera</taxon>
        <taxon>Glossata</taxon>
        <taxon>Ditrysia</taxon>
        <taxon>Noctuoidea</taxon>
        <taxon>Noctuidae</taxon>
        <taxon>Amphipyrinae</taxon>
        <taxon>Spodoptera</taxon>
    </lineage>
</organism>
<evidence type="ECO:0000313" key="8">
    <source>
        <dbReference type="RefSeq" id="XP_022815752.1"/>
    </source>
</evidence>
<dbReference type="KEGG" id="sliu:111349023"/>
<keyword evidence="5 6" id="KW-0472">Membrane</keyword>
<name>A0A9J7DT17_SPOLT</name>
<dbReference type="RefSeq" id="XP_022815752.1">
    <property type="nucleotide sequence ID" value="XM_022959984.1"/>
</dbReference>
<keyword evidence="7" id="KW-1185">Reference proteome</keyword>